<dbReference type="InterPro" id="IPR001757">
    <property type="entry name" value="P_typ_ATPase"/>
</dbReference>
<feature type="domain" description="HMA" evidence="19">
    <location>
        <begin position="75"/>
        <end position="140"/>
    </location>
</feature>
<keyword evidence="12 18" id="KW-1133">Transmembrane helix</keyword>
<keyword evidence="18" id="KW-1003">Cell membrane</keyword>
<dbReference type="PANTHER" id="PTHR43520">
    <property type="entry name" value="ATP7, ISOFORM B"/>
    <property type="match status" value="1"/>
</dbReference>
<evidence type="ECO:0000256" key="3">
    <source>
        <dbReference type="ARBA" id="ARBA00022448"/>
    </source>
</evidence>
<dbReference type="PROSITE" id="PS01047">
    <property type="entry name" value="HMA_1"/>
    <property type="match status" value="2"/>
</dbReference>
<dbReference type="GO" id="GO:0016887">
    <property type="term" value="F:ATP hydrolysis activity"/>
    <property type="evidence" value="ECO:0007669"/>
    <property type="project" value="InterPro"/>
</dbReference>
<dbReference type="InterPro" id="IPR006122">
    <property type="entry name" value="HMA_Cu_ion-bd"/>
</dbReference>
<dbReference type="SFLD" id="SFLDF00027">
    <property type="entry name" value="p-type_atpase"/>
    <property type="match status" value="1"/>
</dbReference>
<accession>A0A2S5TER5</accession>
<evidence type="ECO:0000256" key="14">
    <source>
        <dbReference type="ARBA" id="ARBA00023065"/>
    </source>
</evidence>
<feature type="transmembrane region" description="Helical" evidence="18">
    <location>
        <begin position="248"/>
        <end position="267"/>
    </location>
</feature>
<evidence type="ECO:0000256" key="4">
    <source>
        <dbReference type="ARBA" id="ARBA00022692"/>
    </source>
</evidence>
<dbReference type="AlphaFoldDB" id="A0A2S5TER5"/>
<keyword evidence="13" id="KW-0186">Copper</keyword>
<dbReference type="CDD" id="cd00371">
    <property type="entry name" value="HMA"/>
    <property type="match status" value="2"/>
</dbReference>
<feature type="transmembrane region" description="Helical" evidence="18">
    <location>
        <begin position="158"/>
        <end position="177"/>
    </location>
</feature>
<gene>
    <name evidence="20" type="ORF">C3942_11730</name>
</gene>
<dbReference type="NCBIfam" id="TIGR01511">
    <property type="entry name" value="ATPase-IB1_Cu"/>
    <property type="match status" value="1"/>
</dbReference>
<feature type="transmembrane region" description="Helical" evidence="18">
    <location>
        <begin position="429"/>
        <end position="449"/>
    </location>
</feature>
<dbReference type="InterPro" id="IPR008250">
    <property type="entry name" value="ATPase_P-typ_transduc_dom_A_sf"/>
</dbReference>
<name>A0A2S5TER5_9GAMM</name>
<evidence type="ECO:0000259" key="19">
    <source>
        <dbReference type="PROSITE" id="PS50846"/>
    </source>
</evidence>
<dbReference type="EC" id="7.2.2.9" evidence="16"/>
<keyword evidence="6" id="KW-0677">Repeat</keyword>
<evidence type="ECO:0000256" key="9">
    <source>
        <dbReference type="ARBA" id="ARBA00022840"/>
    </source>
</evidence>
<evidence type="ECO:0000256" key="12">
    <source>
        <dbReference type="ARBA" id="ARBA00022989"/>
    </source>
</evidence>
<dbReference type="Gene3D" id="3.30.70.100">
    <property type="match status" value="2"/>
</dbReference>
<feature type="domain" description="HMA" evidence="19">
    <location>
        <begin position="8"/>
        <end position="73"/>
    </location>
</feature>
<dbReference type="GO" id="GO:0005524">
    <property type="term" value="F:ATP binding"/>
    <property type="evidence" value="ECO:0007669"/>
    <property type="project" value="UniProtKB-UniRule"/>
</dbReference>
<keyword evidence="9 18" id="KW-0067">ATP-binding</keyword>
<dbReference type="InterPro" id="IPR023299">
    <property type="entry name" value="ATPase_P-typ_cyto_dom_N"/>
</dbReference>
<dbReference type="InterPro" id="IPR006121">
    <property type="entry name" value="HMA_dom"/>
</dbReference>
<dbReference type="SFLD" id="SFLDG00002">
    <property type="entry name" value="C1.7:_P-type_atpase_like"/>
    <property type="match status" value="1"/>
</dbReference>
<dbReference type="NCBIfam" id="TIGR01525">
    <property type="entry name" value="ATPase-IB_hvy"/>
    <property type="match status" value="1"/>
</dbReference>
<evidence type="ECO:0000256" key="13">
    <source>
        <dbReference type="ARBA" id="ARBA00023008"/>
    </source>
</evidence>
<dbReference type="InterPro" id="IPR036163">
    <property type="entry name" value="HMA_dom_sf"/>
</dbReference>
<sequence length="805" mass="84251">MNNPAAAELWQFQIEGMTCASCVSRVEKALAKVPGVREATVNLAMENATVSVDHGTRLESLQEAVRGAGYGIVESTVELAIEGMTCASCAGRVEKALQQVPGVLEASVNLATERATVRVSGEAAAAALGAAVERAGYVARPVRDSAPAAQASRGRPGWAPVAAAALLSAPLLLPMIGMLSGHHWMLPAWLQWALATPVQFLLGARFYRAAWKALRAGVGNMDLLVAIGTSAAYGLSVYQVLMGRPAETLYFEASAVVITLVLLGKWLEARAKRQTTEAIRALQALRPETARVRRNGEDREVPLAQVKIGDLVVIRPGERIPVDSKLLEGRSHVDESLITGESMPVAKEPQSRLTGGSVNGEGLMVAETVAVGAESTLSRVIRMVESAQARKAPIQKLVDRVSAVFVPVVLAIAAATLLGWGLAAGDWEAAILHAVAVLVIACPCALGLATPTAIMSGTGVAARFGILIKDAEALEQGHRVDTVVFDKTGTLTAGQPELVALEALEGEEADSLSVAAALQSGSEHPLARAVIAAAEQRHLAPATVSGFRALPGRGLEGVVGGRRLVLGSTRLMIELGLQESQLQERSAALQAQGRTISWVADISAAPRLLALLAFGDSLKPTARSAVEVLQRQGVRTVLLTGDNWGSARSVGQQLGLDQVRAEVLPAAKAHEVQLLKEQGRRVAMVGDGINDAPALATADVGIAMATGTDVAMHTAGITLMRGDPALVPAAIDISRRTYAKIRQNLFWAFLYNVAGIPLAALGLLSPMVAGAAMALSSVSVVTNALTLSRWRPVEQLKGGDPDAPR</sequence>
<feature type="transmembrane region" description="Helical" evidence="18">
    <location>
        <begin position="745"/>
        <end position="764"/>
    </location>
</feature>
<evidence type="ECO:0000256" key="10">
    <source>
        <dbReference type="ARBA" id="ARBA00022842"/>
    </source>
</evidence>
<proteinExistence type="inferred from homology"/>
<keyword evidence="3" id="KW-0813">Transport</keyword>
<dbReference type="InterPro" id="IPR059000">
    <property type="entry name" value="ATPase_P-type_domA"/>
</dbReference>
<keyword evidence="15 18" id="KW-0472">Membrane</keyword>
<dbReference type="SUPFAM" id="SSF81653">
    <property type="entry name" value="Calcium ATPase, transduction domain A"/>
    <property type="match status" value="1"/>
</dbReference>
<dbReference type="PROSITE" id="PS01229">
    <property type="entry name" value="COF_2"/>
    <property type="match status" value="1"/>
</dbReference>
<dbReference type="InterPro" id="IPR027256">
    <property type="entry name" value="P-typ_ATPase_IB"/>
</dbReference>
<evidence type="ECO:0000256" key="11">
    <source>
        <dbReference type="ARBA" id="ARBA00022967"/>
    </source>
</evidence>
<dbReference type="CDD" id="cd02094">
    <property type="entry name" value="P-type_ATPase_Cu-like"/>
    <property type="match status" value="1"/>
</dbReference>
<dbReference type="InterPro" id="IPR017969">
    <property type="entry name" value="Heavy-metal-associated_CS"/>
</dbReference>
<dbReference type="Gene3D" id="2.70.150.10">
    <property type="entry name" value="Calcium-transporting ATPase, cytoplasmic transduction domain A"/>
    <property type="match status" value="1"/>
</dbReference>
<dbReference type="GO" id="GO:0055070">
    <property type="term" value="P:copper ion homeostasis"/>
    <property type="evidence" value="ECO:0007669"/>
    <property type="project" value="TreeGrafter"/>
</dbReference>
<dbReference type="EMBL" id="PSNW01000006">
    <property type="protein sequence ID" value="PPE73474.1"/>
    <property type="molecule type" value="Genomic_DNA"/>
</dbReference>
<keyword evidence="7 18" id="KW-0547">Nucleotide-binding</keyword>
<keyword evidence="11" id="KW-1278">Translocase</keyword>
<dbReference type="Proteomes" id="UP000238220">
    <property type="component" value="Unassembled WGS sequence"/>
</dbReference>
<keyword evidence="21" id="KW-1185">Reference proteome</keyword>
<evidence type="ECO:0000256" key="17">
    <source>
        <dbReference type="ARBA" id="ARBA00047424"/>
    </source>
</evidence>
<dbReference type="InterPro" id="IPR036412">
    <property type="entry name" value="HAD-like_sf"/>
</dbReference>
<dbReference type="GO" id="GO:0005886">
    <property type="term" value="C:plasma membrane"/>
    <property type="evidence" value="ECO:0007669"/>
    <property type="project" value="UniProtKB-SubCell"/>
</dbReference>
<evidence type="ECO:0000313" key="20">
    <source>
        <dbReference type="EMBL" id="PPE73474.1"/>
    </source>
</evidence>
<reference evidence="20 21" key="1">
    <citation type="submission" date="2018-02" db="EMBL/GenBank/DDBJ databases">
        <title>Genome sequencing of Solimonas sp. HR-BB.</title>
        <authorList>
            <person name="Lee Y."/>
            <person name="Jeon C.O."/>
        </authorList>
    </citation>
    <scope>NUCLEOTIDE SEQUENCE [LARGE SCALE GENOMIC DNA]</scope>
    <source>
        <strain evidence="20 21">HR-BB</strain>
    </source>
</reference>
<feature type="transmembrane region" description="Helical" evidence="18">
    <location>
        <begin position="223"/>
        <end position="242"/>
    </location>
</feature>
<evidence type="ECO:0000256" key="18">
    <source>
        <dbReference type="RuleBase" id="RU362081"/>
    </source>
</evidence>
<dbReference type="GO" id="GO:0043682">
    <property type="term" value="F:P-type divalent copper transporter activity"/>
    <property type="evidence" value="ECO:0007669"/>
    <property type="project" value="UniProtKB-EC"/>
</dbReference>
<dbReference type="InterPro" id="IPR023214">
    <property type="entry name" value="HAD_sf"/>
</dbReference>
<dbReference type="PROSITE" id="PS00154">
    <property type="entry name" value="ATPASE_E1_E2"/>
    <property type="match status" value="1"/>
</dbReference>
<dbReference type="SUPFAM" id="SSF55008">
    <property type="entry name" value="HMA, heavy metal-associated domain"/>
    <property type="match status" value="2"/>
</dbReference>
<keyword evidence="4 18" id="KW-0812">Transmembrane</keyword>
<evidence type="ECO:0000256" key="7">
    <source>
        <dbReference type="ARBA" id="ARBA00022741"/>
    </source>
</evidence>
<feature type="transmembrane region" description="Helical" evidence="18">
    <location>
        <begin position="401"/>
        <end position="423"/>
    </location>
</feature>
<evidence type="ECO:0000256" key="15">
    <source>
        <dbReference type="ARBA" id="ARBA00023136"/>
    </source>
</evidence>
<dbReference type="Pfam" id="PF00403">
    <property type="entry name" value="HMA"/>
    <property type="match status" value="2"/>
</dbReference>
<keyword evidence="10" id="KW-0460">Magnesium</keyword>
<comment type="catalytic activity">
    <reaction evidence="17">
        <text>Cu(2+)(in) + ATP + H2O = Cu(2+)(out) + ADP + phosphate + H(+)</text>
        <dbReference type="Rhea" id="RHEA:10376"/>
        <dbReference type="ChEBI" id="CHEBI:15377"/>
        <dbReference type="ChEBI" id="CHEBI:15378"/>
        <dbReference type="ChEBI" id="CHEBI:29036"/>
        <dbReference type="ChEBI" id="CHEBI:30616"/>
        <dbReference type="ChEBI" id="CHEBI:43474"/>
        <dbReference type="ChEBI" id="CHEBI:456216"/>
        <dbReference type="EC" id="7.2.2.9"/>
    </reaction>
</comment>
<evidence type="ECO:0000256" key="2">
    <source>
        <dbReference type="ARBA" id="ARBA00006024"/>
    </source>
</evidence>
<dbReference type="NCBIfam" id="TIGR00003">
    <property type="entry name" value="copper ion binding protein"/>
    <property type="match status" value="2"/>
</dbReference>
<dbReference type="InterPro" id="IPR023298">
    <property type="entry name" value="ATPase_P-typ_TM_dom_sf"/>
</dbReference>
<evidence type="ECO:0000313" key="21">
    <source>
        <dbReference type="Proteomes" id="UP000238220"/>
    </source>
</evidence>
<dbReference type="NCBIfam" id="TIGR01494">
    <property type="entry name" value="ATPase_P-type"/>
    <property type="match status" value="1"/>
</dbReference>
<dbReference type="PANTHER" id="PTHR43520:SF8">
    <property type="entry name" value="P-TYPE CU(+) TRANSPORTER"/>
    <property type="match status" value="1"/>
</dbReference>
<keyword evidence="5 18" id="KW-0479">Metal-binding</keyword>
<dbReference type="SUPFAM" id="SSF81665">
    <property type="entry name" value="Calcium ATPase, transmembrane domain M"/>
    <property type="match status" value="1"/>
</dbReference>
<keyword evidence="8" id="KW-0187">Copper transport</keyword>
<dbReference type="InterPro" id="IPR044492">
    <property type="entry name" value="P_typ_ATPase_HD_dom"/>
</dbReference>
<dbReference type="InterPro" id="IPR018303">
    <property type="entry name" value="ATPase_P-typ_P_site"/>
</dbReference>
<evidence type="ECO:0000256" key="1">
    <source>
        <dbReference type="ARBA" id="ARBA00004127"/>
    </source>
</evidence>
<organism evidence="20 21">
    <name type="scientific">Solimonas fluminis</name>
    <dbReference type="NCBI Taxonomy" id="2086571"/>
    <lineage>
        <taxon>Bacteria</taxon>
        <taxon>Pseudomonadati</taxon>
        <taxon>Pseudomonadota</taxon>
        <taxon>Gammaproteobacteria</taxon>
        <taxon>Nevskiales</taxon>
        <taxon>Nevskiaceae</taxon>
        <taxon>Solimonas</taxon>
    </lineage>
</organism>
<dbReference type="PRINTS" id="PR00119">
    <property type="entry name" value="CATATPASE"/>
</dbReference>
<keyword evidence="14" id="KW-0406">Ion transport</keyword>
<dbReference type="GO" id="GO:0012505">
    <property type="term" value="C:endomembrane system"/>
    <property type="evidence" value="ECO:0007669"/>
    <property type="project" value="UniProtKB-SubCell"/>
</dbReference>
<dbReference type="SUPFAM" id="SSF56784">
    <property type="entry name" value="HAD-like"/>
    <property type="match status" value="1"/>
</dbReference>
<dbReference type="PRINTS" id="PR00941">
    <property type="entry name" value="CDATPASE"/>
</dbReference>
<comment type="caution">
    <text evidence="20">The sequence shown here is derived from an EMBL/GenBank/DDBJ whole genome shotgun (WGS) entry which is preliminary data.</text>
</comment>
<evidence type="ECO:0000256" key="8">
    <source>
        <dbReference type="ARBA" id="ARBA00022796"/>
    </source>
</evidence>
<dbReference type="SFLD" id="SFLDS00003">
    <property type="entry name" value="Haloacid_Dehalogenase"/>
    <property type="match status" value="1"/>
</dbReference>
<comment type="similarity">
    <text evidence="2 18">Belongs to the cation transport ATPase (P-type) (TC 3.A.3) family. Type IB subfamily.</text>
</comment>
<dbReference type="RefSeq" id="WP_104230536.1">
    <property type="nucleotide sequence ID" value="NZ_PSNW01000006.1"/>
</dbReference>
<dbReference type="FunFam" id="3.30.70.100:FF:000005">
    <property type="entry name" value="Copper-exporting P-type ATPase A"/>
    <property type="match status" value="2"/>
</dbReference>
<dbReference type="Pfam" id="PF00122">
    <property type="entry name" value="E1-E2_ATPase"/>
    <property type="match status" value="1"/>
</dbReference>
<evidence type="ECO:0000256" key="5">
    <source>
        <dbReference type="ARBA" id="ARBA00022723"/>
    </source>
</evidence>
<dbReference type="OrthoDB" id="9814270at2"/>
<feature type="transmembrane region" description="Helical" evidence="18">
    <location>
        <begin position="189"/>
        <end position="211"/>
    </location>
</feature>
<evidence type="ECO:0000256" key="16">
    <source>
        <dbReference type="ARBA" id="ARBA00038904"/>
    </source>
</evidence>
<dbReference type="Gene3D" id="3.40.50.1000">
    <property type="entry name" value="HAD superfamily/HAD-like"/>
    <property type="match status" value="1"/>
</dbReference>
<protein>
    <recommendedName>
        <fullName evidence="16">P-type Cu(2+) transporter</fullName>
        <ecNumber evidence="16">7.2.2.9</ecNumber>
    </recommendedName>
</protein>
<comment type="subcellular location">
    <subcellularLocation>
        <location evidence="18">Cell membrane</location>
    </subcellularLocation>
    <subcellularLocation>
        <location evidence="1">Endomembrane system</location>
        <topology evidence="1">Multi-pass membrane protein</topology>
    </subcellularLocation>
</comment>
<dbReference type="GO" id="GO:0005507">
    <property type="term" value="F:copper ion binding"/>
    <property type="evidence" value="ECO:0007669"/>
    <property type="project" value="InterPro"/>
</dbReference>
<dbReference type="FunFam" id="2.70.150.10:FF:000002">
    <property type="entry name" value="Copper-transporting ATPase 1, putative"/>
    <property type="match status" value="1"/>
</dbReference>
<dbReference type="Gene3D" id="3.40.1110.10">
    <property type="entry name" value="Calcium-transporting ATPase, cytoplasmic domain N"/>
    <property type="match status" value="1"/>
</dbReference>
<dbReference type="Pfam" id="PF00702">
    <property type="entry name" value="Hydrolase"/>
    <property type="match status" value="1"/>
</dbReference>
<evidence type="ECO:0000256" key="6">
    <source>
        <dbReference type="ARBA" id="ARBA00022737"/>
    </source>
</evidence>
<dbReference type="PROSITE" id="PS50846">
    <property type="entry name" value="HMA_2"/>
    <property type="match status" value="2"/>
</dbReference>